<proteinExistence type="predicted"/>
<dbReference type="EMBL" id="JANKHO010000603">
    <property type="protein sequence ID" value="KAJ3508008.1"/>
    <property type="molecule type" value="Genomic_DNA"/>
</dbReference>
<dbReference type="Proteomes" id="UP001148786">
    <property type="component" value="Unassembled WGS sequence"/>
</dbReference>
<evidence type="ECO:0000313" key="3">
    <source>
        <dbReference type="EMBL" id="KAJ3508008.1"/>
    </source>
</evidence>
<keyword evidence="1" id="KW-1133">Transmembrane helix</keyword>
<feature type="transmembrane region" description="Helical" evidence="1">
    <location>
        <begin position="177"/>
        <end position="204"/>
    </location>
</feature>
<feature type="transmembrane region" description="Helical" evidence="1">
    <location>
        <begin position="99"/>
        <end position="128"/>
    </location>
</feature>
<dbReference type="PANTHER" id="PTHR40465:SF1">
    <property type="entry name" value="DUF6534 DOMAIN-CONTAINING PROTEIN"/>
    <property type="match status" value="1"/>
</dbReference>
<name>A0A9W8MWG1_9AGAR</name>
<evidence type="ECO:0000259" key="2">
    <source>
        <dbReference type="Pfam" id="PF20152"/>
    </source>
</evidence>
<sequence length="265" mass="28956">MVEETIPTSKLRSLSYGKMLGCRVIWLSDFSLRVADTVHIGLNAHNLYFSLVSNCGNIYTLAGLPRSGLAQMYVAATSDFIIRLIYSGRIYLFLKEQKVLACSLLAIITLFSVGSTAIAFALASLGFTLTTYLEFHRLSWALYSGLAACVAADFFIAVSLSTLLIQCRTGFHRMDSTISFLVALAINTGLVTSICALGRLIAYALLPDSLIYFGVYILLTKLYFNALLASLNSRGMAQSRSIATTGITRPEFFKMKETSDVASLP</sequence>
<keyword evidence="1" id="KW-0472">Membrane</keyword>
<keyword evidence="4" id="KW-1185">Reference proteome</keyword>
<dbReference type="InterPro" id="IPR045339">
    <property type="entry name" value="DUF6534"/>
</dbReference>
<gene>
    <name evidence="3" type="ORF">NLJ89_g5992</name>
</gene>
<dbReference type="PANTHER" id="PTHR40465">
    <property type="entry name" value="CHROMOSOME 1, WHOLE GENOME SHOTGUN SEQUENCE"/>
    <property type="match status" value="1"/>
</dbReference>
<feature type="transmembrane region" description="Helical" evidence="1">
    <location>
        <begin position="140"/>
        <end position="165"/>
    </location>
</feature>
<accession>A0A9W8MWG1</accession>
<dbReference type="AlphaFoldDB" id="A0A9W8MWG1"/>
<feature type="transmembrane region" description="Helical" evidence="1">
    <location>
        <begin position="210"/>
        <end position="231"/>
    </location>
</feature>
<organism evidence="3 4">
    <name type="scientific">Agrocybe chaxingu</name>
    <dbReference type="NCBI Taxonomy" id="84603"/>
    <lineage>
        <taxon>Eukaryota</taxon>
        <taxon>Fungi</taxon>
        <taxon>Dikarya</taxon>
        <taxon>Basidiomycota</taxon>
        <taxon>Agaricomycotina</taxon>
        <taxon>Agaricomycetes</taxon>
        <taxon>Agaricomycetidae</taxon>
        <taxon>Agaricales</taxon>
        <taxon>Agaricineae</taxon>
        <taxon>Strophariaceae</taxon>
        <taxon>Agrocybe</taxon>
    </lineage>
</organism>
<reference evidence="3" key="1">
    <citation type="submission" date="2022-07" db="EMBL/GenBank/DDBJ databases">
        <title>Genome Sequence of Agrocybe chaxingu.</title>
        <authorList>
            <person name="Buettner E."/>
        </authorList>
    </citation>
    <scope>NUCLEOTIDE SEQUENCE</scope>
    <source>
        <strain evidence="3">MP-N11</strain>
    </source>
</reference>
<comment type="caution">
    <text evidence="3">The sequence shown here is derived from an EMBL/GenBank/DDBJ whole genome shotgun (WGS) entry which is preliminary data.</text>
</comment>
<protein>
    <recommendedName>
        <fullName evidence="2">DUF6534 domain-containing protein</fullName>
    </recommendedName>
</protein>
<feature type="domain" description="DUF6534" evidence="2">
    <location>
        <begin position="150"/>
        <end position="234"/>
    </location>
</feature>
<evidence type="ECO:0000256" key="1">
    <source>
        <dbReference type="SAM" id="Phobius"/>
    </source>
</evidence>
<dbReference type="OrthoDB" id="2745105at2759"/>
<keyword evidence="1" id="KW-0812">Transmembrane</keyword>
<dbReference type="Pfam" id="PF20152">
    <property type="entry name" value="DUF6534"/>
    <property type="match status" value="1"/>
</dbReference>
<evidence type="ECO:0000313" key="4">
    <source>
        <dbReference type="Proteomes" id="UP001148786"/>
    </source>
</evidence>